<feature type="active site" evidence="3">
    <location>
        <position position="205"/>
    </location>
</feature>
<evidence type="ECO:0000256" key="2">
    <source>
        <dbReference type="ARBA" id="ARBA00022801"/>
    </source>
</evidence>
<dbReference type="GO" id="GO:0016787">
    <property type="term" value="F:hydrolase activity"/>
    <property type="evidence" value="ECO:0007669"/>
    <property type="project" value="UniProtKB-KW"/>
</dbReference>
<organism evidence="5 6">
    <name type="scientific">Amorphotheca resinae ATCC 22711</name>
    <dbReference type="NCBI Taxonomy" id="857342"/>
    <lineage>
        <taxon>Eukaryota</taxon>
        <taxon>Fungi</taxon>
        <taxon>Dikarya</taxon>
        <taxon>Ascomycota</taxon>
        <taxon>Pezizomycotina</taxon>
        <taxon>Leotiomycetes</taxon>
        <taxon>Helotiales</taxon>
        <taxon>Amorphothecaceae</taxon>
        <taxon>Amorphotheca</taxon>
    </lineage>
</organism>
<accession>A0A2T3B2J0</accession>
<dbReference type="InterPro" id="IPR013094">
    <property type="entry name" value="AB_hydrolase_3"/>
</dbReference>
<dbReference type="OrthoDB" id="2152029at2759"/>
<evidence type="ECO:0000313" key="6">
    <source>
        <dbReference type="Proteomes" id="UP000241818"/>
    </source>
</evidence>
<gene>
    <name evidence="5" type="ORF">M430DRAFT_19363</name>
</gene>
<evidence type="ECO:0000259" key="4">
    <source>
        <dbReference type="Pfam" id="PF07859"/>
    </source>
</evidence>
<keyword evidence="6" id="KW-1185">Reference proteome</keyword>
<sequence length="377" mass="41842">MSQSVTQSSSYASQKATAADLSIFEKLDLLPAVAVSWANAFAAIFTGVFRPKSQRPSSYYRYVNLTFLRTITRRTTARQQHYMTPPTDDAYIAVCKKRNFTPNSEILEDGTRAHWIGSSKAEKLVLNFHGGGYVVPASTAMFEFMFQIVDTLKAQGKDIAVLMLSYDLAPGRPYPRQLQQASALLNHVLLNLNYRPQNILLSGDSAGANLVLSLLSHLSHPHPSTTLRIPAITLSAPLRGAVLISPWVSFNTQTPSFLSNAYKDSLTPTALHSFSTSFLSHQPPDYYNEPLSAPESWWSDMPIDEILIVAGEDEVLIDSIRALDEKLRLALGDQRVKRLVARGEYHDQSSLDLGFGYTEMDEGVQAKKIKSWIGSKL</sequence>
<dbReference type="PANTHER" id="PTHR48081">
    <property type="entry name" value="AB HYDROLASE SUPERFAMILY PROTEIN C4A8.06C"/>
    <property type="match status" value="1"/>
</dbReference>
<dbReference type="InterPro" id="IPR050300">
    <property type="entry name" value="GDXG_lipolytic_enzyme"/>
</dbReference>
<proteinExistence type="inferred from homology"/>
<feature type="domain" description="Alpha/beta hydrolase fold-3" evidence="4">
    <location>
        <begin position="125"/>
        <end position="346"/>
    </location>
</feature>
<name>A0A2T3B2J0_AMORE</name>
<dbReference type="PROSITE" id="PS01174">
    <property type="entry name" value="LIPASE_GDXG_SER"/>
    <property type="match status" value="1"/>
</dbReference>
<dbReference type="PANTHER" id="PTHR48081:SF31">
    <property type="entry name" value="STERYL ACETYL HYDROLASE MUG81-RELATED"/>
    <property type="match status" value="1"/>
</dbReference>
<evidence type="ECO:0000256" key="1">
    <source>
        <dbReference type="ARBA" id="ARBA00010515"/>
    </source>
</evidence>
<reference evidence="5 6" key="1">
    <citation type="journal article" date="2018" name="New Phytol.">
        <title>Comparative genomics and transcriptomics depict ericoid mycorrhizal fungi as versatile saprotrophs and plant mutualists.</title>
        <authorList>
            <person name="Martino E."/>
            <person name="Morin E."/>
            <person name="Grelet G.A."/>
            <person name="Kuo A."/>
            <person name="Kohler A."/>
            <person name="Daghino S."/>
            <person name="Barry K.W."/>
            <person name="Cichocki N."/>
            <person name="Clum A."/>
            <person name="Dockter R.B."/>
            <person name="Hainaut M."/>
            <person name="Kuo R.C."/>
            <person name="LaButti K."/>
            <person name="Lindahl B.D."/>
            <person name="Lindquist E.A."/>
            <person name="Lipzen A."/>
            <person name="Khouja H.R."/>
            <person name="Magnuson J."/>
            <person name="Murat C."/>
            <person name="Ohm R.A."/>
            <person name="Singer S.W."/>
            <person name="Spatafora J.W."/>
            <person name="Wang M."/>
            <person name="Veneault-Fourrey C."/>
            <person name="Henrissat B."/>
            <person name="Grigoriev I.V."/>
            <person name="Martin F.M."/>
            <person name="Perotto S."/>
        </authorList>
    </citation>
    <scope>NUCLEOTIDE SEQUENCE [LARGE SCALE GENOMIC DNA]</scope>
    <source>
        <strain evidence="5 6">ATCC 22711</strain>
    </source>
</reference>
<dbReference type="Proteomes" id="UP000241818">
    <property type="component" value="Unassembled WGS sequence"/>
</dbReference>
<protein>
    <recommendedName>
        <fullName evidence="4">Alpha/beta hydrolase fold-3 domain-containing protein</fullName>
    </recommendedName>
</protein>
<dbReference type="EMBL" id="KZ679011">
    <property type="protein sequence ID" value="PSS18767.1"/>
    <property type="molecule type" value="Genomic_DNA"/>
</dbReference>
<dbReference type="STRING" id="857342.A0A2T3B2J0"/>
<dbReference type="Gene3D" id="3.40.50.1820">
    <property type="entry name" value="alpha/beta hydrolase"/>
    <property type="match status" value="1"/>
</dbReference>
<evidence type="ECO:0000256" key="3">
    <source>
        <dbReference type="PROSITE-ProRule" id="PRU10038"/>
    </source>
</evidence>
<dbReference type="InParanoid" id="A0A2T3B2J0"/>
<evidence type="ECO:0000313" key="5">
    <source>
        <dbReference type="EMBL" id="PSS18767.1"/>
    </source>
</evidence>
<comment type="similarity">
    <text evidence="1">Belongs to the 'GDXG' lipolytic enzyme family.</text>
</comment>
<dbReference type="SUPFAM" id="SSF53474">
    <property type="entry name" value="alpha/beta-Hydrolases"/>
    <property type="match status" value="1"/>
</dbReference>
<dbReference type="RefSeq" id="XP_024721119.1">
    <property type="nucleotide sequence ID" value="XM_024864060.1"/>
</dbReference>
<dbReference type="Pfam" id="PF07859">
    <property type="entry name" value="Abhydrolase_3"/>
    <property type="match status" value="1"/>
</dbReference>
<keyword evidence="2" id="KW-0378">Hydrolase</keyword>
<dbReference type="InterPro" id="IPR033140">
    <property type="entry name" value="Lipase_GDXG_put_SER_AS"/>
</dbReference>
<dbReference type="InterPro" id="IPR029058">
    <property type="entry name" value="AB_hydrolase_fold"/>
</dbReference>
<dbReference type="AlphaFoldDB" id="A0A2T3B2J0"/>
<dbReference type="GeneID" id="36572141"/>